<dbReference type="SMART" id="SM00267">
    <property type="entry name" value="GGDEF"/>
    <property type="match status" value="1"/>
</dbReference>
<dbReference type="PROSITE" id="PS50110">
    <property type="entry name" value="RESPONSE_REGULATORY"/>
    <property type="match status" value="1"/>
</dbReference>
<dbReference type="Pfam" id="PF00990">
    <property type="entry name" value="GGDEF"/>
    <property type="match status" value="1"/>
</dbReference>
<dbReference type="PROSITE" id="PS50887">
    <property type="entry name" value="GGDEF"/>
    <property type="match status" value="1"/>
</dbReference>
<dbReference type="NCBIfam" id="TIGR00229">
    <property type="entry name" value="sensory_box"/>
    <property type="match status" value="1"/>
</dbReference>
<dbReference type="InterPro" id="IPR043128">
    <property type="entry name" value="Rev_trsase/Diguanyl_cyclase"/>
</dbReference>
<dbReference type="PANTHER" id="PTHR33121">
    <property type="entry name" value="CYCLIC DI-GMP PHOSPHODIESTERASE PDEF"/>
    <property type="match status" value="1"/>
</dbReference>
<dbReference type="PROSITE" id="PS50113">
    <property type="entry name" value="PAC"/>
    <property type="match status" value="1"/>
</dbReference>
<dbReference type="Pfam" id="PF00563">
    <property type="entry name" value="EAL"/>
    <property type="match status" value="1"/>
</dbReference>
<feature type="domain" description="Response regulatory" evidence="2">
    <location>
        <begin position="5"/>
        <end position="121"/>
    </location>
</feature>
<dbReference type="InterPro" id="IPR013655">
    <property type="entry name" value="PAS_fold_3"/>
</dbReference>
<dbReference type="SUPFAM" id="SSF141868">
    <property type="entry name" value="EAL domain-like"/>
    <property type="match status" value="1"/>
</dbReference>
<dbReference type="CDD" id="cd01948">
    <property type="entry name" value="EAL"/>
    <property type="match status" value="1"/>
</dbReference>
<dbReference type="PROSITE" id="PS50112">
    <property type="entry name" value="PAS"/>
    <property type="match status" value="1"/>
</dbReference>
<comment type="caution">
    <text evidence="7">The sequence shown here is derived from an EMBL/GenBank/DDBJ whole genome shotgun (WGS) entry which is preliminary data.</text>
</comment>
<dbReference type="CDD" id="cd00130">
    <property type="entry name" value="PAS"/>
    <property type="match status" value="1"/>
</dbReference>
<comment type="caution">
    <text evidence="1">Lacks conserved residue(s) required for the propagation of feature annotation.</text>
</comment>
<name>A0ABU5E8P3_9PROT</name>
<feature type="domain" description="GGDEF" evidence="6">
    <location>
        <begin position="283"/>
        <end position="416"/>
    </location>
</feature>
<dbReference type="SMART" id="SM00091">
    <property type="entry name" value="PAS"/>
    <property type="match status" value="1"/>
</dbReference>
<dbReference type="Pfam" id="PF08447">
    <property type="entry name" value="PAS_3"/>
    <property type="match status" value="1"/>
</dbReference>
<protein>
    <submittedName>
        <fullName evidence="7">EAL domain-containing protein</fullName>
    </submittedName>
</protein>
<feature type="domain" description="EAL" evidence="5">
    <location>
        <begin position="425"/>
        <end position="680"/>
    </location>
</feature>
<evidence type="ECO:0000259" key="6">
    <source>
        <dbReference type="PROSITE" id="PS50887"/>
    </source>
</evidence>
<dbReference type="Gene3D" id="3.30.450.20">
    <property type="entry name" value="PAS domain"/>
    <property type="match status" value="1"/>
</dbReference>
<dbReference type="PANTHER" id="PTHR33121:SF70">
    <property type="entry name" value="SIGNALING PROTEIN YKOW"/>
    <property type="match status" value="1"/>
</dbReference>
<dbReference type="SMART" id="SM00052">
    <property type="entry name" value="EAL"/>
    <property type="match status" value="1"/>
</dbReference>
<dbReference type="InterPro" id="IPR001610">
    <property type="entry name" value="PAC"/>
</dbReference>
<dbReference type="NCBIfam" id="TIGR00254">
    <property type="entry name" value="GGDEF"/>
    <property type="match status" value="1"/>
</dbReference>
<dbReference type="Gene3D" id="3.20.20.450">
    <property type="entry name" value="EAL domain"/>
    <property type="match status" value="1"/>
</dbReference>
<evidence type="ECO:0000313" key="7">
    <source>
        <dbReference type="EMBL" id="MDY0882732.1"/>
    </source>
</evidence>
<dbReference type="InterPro" id="IPR035965">
    <property type="entry name" value="PAS-like_dom_sf"/>
</dbReference>
<dbReference type="SMART" id="SM00448">
    <property type="entry name" value="REC"/>
    <property type="match status" value="1"/>
</dbReference>
<dbReference type="SUPFAM" id="SSF55785">
    <property type="entry name" value="PYP-like sensor domain (PAS domain)"/>
    <property type="match status" value="1"/>
</dbReference>
<accession>A0ABU5E8P3</accession>
<sequence length="685" mass="76614">MAQERILIADDTGDLAGLADELRNAGKGVLSVGDAEEAVSRLDDAVPTIDLLLLNGSRSIDAIALLRRLRSTERHTDLAIIVALPANADERMADAFMSGANDCISFPLSLKVAIARLQQVMRHHGAIIDGQEQRERFDLVVVGSGDGIWDWRLDRDNLYFSPRLLELLGRSEEQRPNSIDQWIDLVHPEDREMVKHDLRNHLEGISLSFRVECRMQHRNHAYRWFLIRGASQHDEFGKVIRVAGSFTDISERKLTDPMTGLPNRLVLYDRISQAILRSRRRGEKFGIIMLQSDRYEVMRAAYGQEFCDQAQKYIAQRISQSLRTTDTLTAISENTMCVLVDAMRDDSDLLRVARRLRAAAEEPMTLNQETLMMTLSLGMAEGRPEHQNAEELLKEAMAALNTARLQGSGQEAIFDPDSQQRSKERLRLEADLHLALRRDELRVHYQPIINFADGRLAGFEALLRWVHPTRGVISPADFIPMAEQTGLIVPVGAWVLQNAARQIREWIDEGAPENLFVSVNVSSRQLEGGDLAGIVQQVLAEYRLSPVSLRLELTESAIMQDVSAARELLGKLRDIGCGLLLDDFGTGYSSLSLLQGLPIDVLKIDQSFIRSMRGDRGGIRMVEAIVHLARLFDLKVVAEGIEDERDERLARACGCDFGQGWLFGKPRLAADCSDLLHPPLAAVGG</sequence>
<dbReference type="InterPro" id="IPR000014">
    <property type="entry name" value="PAS"/>
</dbReference>
<evidence type="ECO:0000259" key="2">
    <source>
        <dbReference type="PROSITE" id="PS50110"/>
    </source>
</evidence>
<dbReference type="InterPro" id="IPR001789">
    <property type="entry name" value="Sig_transdc_resp-reg_receiver"/>
</dbReference>
<feature type="domain" description="PAC" evidence="4">
    <location>
        <begin position="209"/>
        <end position="261"/>
    </location>
</feature>
<dbReference type="RefSeq" id="WP_320507796.1">
    <property type="nucleotide sequence ID" value="NZ_JAXCLW010000002.1"/>
</dbReference>
<gene>
    <name evidence="7" type="ORF">SMD27_07750</name>
</gene>
<dbReference type="SUPFAM" id="SSF55073">
    <property type="entry name" value="Nucleotide cyclase"/>
    <property type="match status" value="1"/>
</dbReference>
<dbReference type="InterPro" id="IPR011006">
    <property type="entry name" value="CheY-like_superfamily"/>
</dbReference>
<evidence type="ECO:0000313" key="8">
    <source>
        <dbReference type="Proteomes" id="UP001279642"/>
    </source>
</evidence>
<reference evidence="7 8" key="1">
    <citation type="journal article" date="2016" name="Antonie Van Leeuwenhoek">
        <title>Dongia soli sp. nov., isolated from soil from Dokdo, Korea.</title>
        <authorList>
            <person name="Kim D.U."/>
            <person name="Lee H."/>
            <person name="Kim H."/>
            <person name="Kim S.G."/>
            <person name="Ka J.O."/>
        </authorList>
    </citation>
    <scope>NUCLEOTIDE SEQUENCE [LARGE SCALE GENOMIC DNA]</scope>
    <source>
        <strain evidence="7 8">D78</strain>
    </source>
</reference>
<evidence type="ECO:0000256" key="1">
    <source>
        <dbReference type="PROSITE-ProRule" id="PRU00169"/>
    </source>
</evidence>
<evidence type="ECO:0000259" key="3">
    <source>
        <dbReference type="PROSITE" id="PS50112"/>
    </source>
</evidence>
<keyword evidence="8" id="KW-1185">Reference proteome</keyword>
<dbReference type="InterPro" id="IPR001633">
    <property type="entry name" value="EAL_dom"/>
</dbReference>
<dbReference type="SUPFAM" id="SSF52172">
    <property type="entry name" value="CheY-like"/>
    <property type="match status" value="1"/>
</dbReference>
<dbReference type="SMART" id="SM00086">
    <property type="entry name" value="PAC"/>
    <property type="match status" value="1"/>
</dbReference>
<organism evidence="7 8">
    <name type="scientific">Dongia soli</name>
    <dbReference type="NCBI Taxonomy" id="600628"/>
    <lineage>
        <taxon>Bacteria</taxon>
        <taxon>Pseudomonadati</taxon>
        <taxon>Pseudomonadota</taxon>
        <taxon>Alphaproteobacteria</taxon>
        <taxon>Rhodospirillales</taxon>
        <taxon>Dongiaceae</taxon>
        <taxon>Dongia</taxon>
    </lineage>
</organism>
<feature type="domain" description="PAS" evidence="3">
    <location>
        <begin position="133"/>
        <end position="205"/>
    </location>
</feature>
<dbReference type="EMBL" id="JAXCLW010000002">
    <property type="protein sequence ID" value="MDY0882732.1"/>
    <property type="molecule type" value="Genomic_DNA"/>
</dbReference>
<dbReference type="PROSITE" id="PS50883">
    <property type="entry name" value="EAL"/>
    <property type="match status" value="1"/>
</dbReference>
<dbReference type="InterPro" id="IPR000160">
    <property type="entry name" value="GGDEF_dom"/>
</dbReference>
<evidence type="ECO:0000259" key="4">
    <source>
        <dbReference type="PROSITE" id="PS50113"/>
    </source>
</evidence>
<dbReference type="InterPro" id="IPR035919">
    <property type="entry name" value="EAL_sf"/>
</dbReference>
<dbReference type="Proteomes" id="UP001279642">
    <property type="component" value="Unassembled WGS sequence"/>
</dbReference>
<proteinExistence type="predicted"/>
<dbReference type="Gene3D" id="3.30.70.270">
    <property type="match status" value="1"/>
</dbReference>
<dbReference type="InterPro" id="IPR050706">
    <property type="entry name" value="Cyclic-di-GMP_PDE-like"/>
</dbReference>
<dbReference type="InterPro" id="IPR000700">
    <property type="entry name" value="PAS-assoc_C"/>
</dbReference>
<evidence type="ECO:0000259" key="5">
    <source>
        <dbReference type="PROSITE" id="PS50883"/>
    </source>
</evidence>
<dbReference type="InterPro" id="IPR029787">
    <property type="entry name" value="Nucleotide_cyclase"/>
</dbReference>
<dbReference type="Gene3D" id="3.40.50.2300">
    <property type="match status" value="1"/>
</dbReference>